<dbReference type="InterPro" id="IPR025671">
    <property type="entry name" value="HXXEE"/>
</dbReference>
<evidence type="ECO:0000313" key="2">
    <source>
        <dbReference type="EMBL" id="VED66403.1"/>
    </source>
</evidence>
<name>A0A3S4NC23_9STRE</name>
<protein>
    <submittedName>
        <fullName evidence="2">Putative membrane protein, CF-9 family</fullName>
    </submittedName>
</protein>
<dbReference type="Pfam" id="PF13787">
    <property type="entry name" value="HXXEE"/>
    <property type="match status" value="1"/>
</dbReference>
<dbReference type="KEGG" id="svf:NCTC3166_00186"/>
<keyword evidence="1" id="KW-0812">Transmembrane</keyword>
<keyword evidence="1" id="KW-1133">Transmembrane helix</keyword>
<proteinExistence type="predicted"/>
<sequence length="157" mass="18699">MDQMAFYLLFPSLFMIHEMEEILLMPKFMSSMIDNTKFKNLKELYTPYRFNLIVFEEFLILLCLLAYSFYLGNFTIYQTIIIAYNYHIIIHIIQTLYLRKYVPGLLSGIVTGVYCSLLIHQLLQINLQLYISSILTLIIIMLNLIFCFKVLNFFSER</sequence>
<keyword evidence="1" id="KW-0472">Membrane</keyword>
<evidence type="ECO:0000256" key="1">
    <source>
        <dbReference type="SAM" id="Phobius"/>
    </source>
</evidence>
<gene>
    <name evidence="2" type="ORF">NCTC3166_00186</name>
</gene>
<organism evidence="2 3">
    <name type="scientific">Streptococcus viridans</name>
    <dbReference type="NCBI Taxonomy" id="78535"/>
    <lineage>
        <taxon>Bacteria</taxon>
        <taxon>Bacillati</taxon>
        <taxon>Bacillota</taxon>
        <taxon>Bacilli</taxon>
        <taxon>Lactobacillales</taxon>
        <taxon>Streptococcaceae</taxon>
        <taxon>Streptococcus</taxon>
    </lineage>
</organism>
<dbReference type="RefSeq" id="WP_049522734.1">
    <property type="nucleotide sequence ID" value="NZ_LR134266.1"/>
</dbReference>
<dbReference type="Proteomes" id="UP000270025">
    <property type="component" value="Chromosome"/>
</dbReference>
<feature type="transmembrane region" description="Helical" evidence="1">
    <location>
        <begin position="129"/>
        <end position="151"/>
    </location>
</feature>
<feature type="transmembrane region" description="Helical" evidence="1">
    <location>
        <begin position="105"/>
        <end position="123"/>
    </location>
</feature>
<evidence type="ECO:0000313" key="3">
    <source>
        <dbReference type="Proteomes" id="UP000270025"/>
    </source>
</evidence>
<feature type="transmembrane region" description="Helical" evidence="1">
    <location>
        <begin position="50"/>
        <end position="70"/>
    </location>
</feature>
<reference evidence="2 3" key="1">
    <citation type="submission" date="2018-12" db="EMBL/GenBank/DDBJ databases">
        <authorList>
            <consortium name="Pathogen Informatics"/>
        </authorList>
    </citation>
    <scope>NUCLEOTIDE SEQUENCE [LARGE SCALE GENOMIC DNA]</scope>
    <source>
        <strain evidence="2 3">NCTC3166</strain>
    </source>
</reference>
<dbReference type="EMBL" id="LR134266">
    <property type="protein sequence ID" value="VED66403.1"/>
    <property type="molecule type" value="Genomic_DNA"/>
</dbReference>
<accession>A0A3S4NC23</accession>
<keyword evidence="3" id="KW-1185">Reference proteome</keyword>
<dbReference type="AlphaFoldDB" id="A0A3S4NC23"/>